<reference evidence="3 4" key="1">
    <citation type="submission" date="2023-09" db="EMBL/GenBank/DDBJ databases">
        <title>Nesidiocoris tenuis whole genome shotgun sequence.</title>
        <authorList>
            <person name="Shibata T."/>
            <person name="Shimoda M."/>
            <person name="Kobayashi T."/>
            <person name="Uehara T."/>
        </authorList>
    </citation>
    <scope>NUCLEOTIDE SEQUENCE [LARGE SCALE GENOMIC DNA]</scope>
    <source>
        <strain evidence="3 4">Japan</strain>
    </source>
</reference>
<name>A0ABN7B996_9HEMI</name>
<dbReference type="EMBL" id="AP028920">
    <property type="protein sequence ID" value="BET00864.1"/>
    <property type="molecule type" value="Genomic_DNA"/>
</dbReference>
<proteinExistence type="predicted"/>
<dbReference type="InterPro" id="IPR025259">
    <property type="entry name" value="CCDC34/181"/>
</dbReference>
<protein>
    <recommendedName>
        <fullName evidence="2">Coiled-coil domain-containing protein</fullName>
    </recommendedName>
</protein>
<evidence type="ECO:0000313" key="3">
    <source>
        <dbReference type="EMBL" id="BET00864.1"/>
    </source>
</evidence>
<evidence type="ECO:0000313" key="4">
    <source>
        <dbReference type="Proteomes" id="UP001307889"/>
    </source>
</evidence>
<accession>A0ABN7B996</accession>
<sequence>MREDGDESQNTKQISKQKKSPSSADERKSWHGQRFALSPTSSVKSGNSTSSLPSRVPELSSEERKRMNEEAFNAWKRNKCKIEIEKKKKAKEEEERLQREKKEKEENVKKHVAENRTRWLQAKQAQAEAAKRKKHEAQMQIKQDQEEKRQLSKEMVSTWLAVARNRSRPCKGGVFDVPRIKYVNPQPWQGILND</sequence>
<dbReference type="Pfam" id="PF13904">
    <property type="entry name" value="CCDC34"/>
    <property type="match status" value="1"/>
</dbReference>
<dbReference type="Proteomes" id="UP001307889">
    <property type="component" value="Chromosome 12"/>
</dbReference>
<evidence type="ECO:0000259" key="2">
    <source>
        <dbReference type="Pfam" id="PF13904"/>
    </source>
</evidence>
<feature type="region of interest" description="Disordered" evidence="1">
    <location>
        <begin position="1"/>
        <end position="150"/>
    </location>
</feature>
<keyword evidence="4" id="KW-1185">Reference proteome</keyword>
<gene>
    <name evidence="3" type="ORF">NTJ_13680</name>
</gene>
<evidence type="ECO:0000256" key="1">
    <source>
        <dbReference type="SAM" id="MobiDB-lite"/>
    </source>
</evidence>
<feature type="compositionally biased region" description="Basic and acidic residues" evidence="1">
    <location>
        <begin position="80"/>
        <end position="117"/>
    </location>
</feature>
<organism evidence="3 4">
    <name type="scientific">Nesidiocoris tenuis</name>
    <dbReference type="NCBI Taxonomy" id="355587"/>
    <lineage>
        <taxon>Eukaryota</taxon>
        <taxon>Metazoa</taxon>
        <taxon>Ecdysozoa</taxon>
        <taxon>Arthropoda</taxon>
        <taxon>Hexapoda</taxon>
        <taxon>Insecta</taxon>
        <taxon>Pterygota</taxon>
        <taxon>Neoptera</taxon>
        <taxon>Paraneoptera</taxon>
        <taxon>Hemiptera</taxon>
        <taxon>Heteroptera</taxon>
        <taxon>Panheteroptera</taxon>
        <taxon>Cimicomorpha</taxon>
        <taxon>Miridae</taxon>
        <taxon>Dicyphina</taxon>
        <taxon>Nesidiocoris</taxon>
    </lineage>
</organism>
<feature type="domain" description="Coiled-coil" evidence="2">
    <location>
        <begin position="60"/>
        <end position="188"/>
    </location>
</feature>
<feature type="compositionally biased region" description="Low complexity" evidence="1">
    <location>
        <begin position="38"/>
        <end position="51"/>
    </location>
</feature>